<name>A0A0D7BNZ8_9AGAR</name>
<feature type="transmembrane region" description="Helical" evidence="1">
    <location>
        <begin position="132"/>
        <end position="150"/>
    </location>
</feature>
<feature type="transmembrane region" description="Helical" evidence="1">
    <location>
        <begin position="244"/>
        <end position="263"/>
    </location>
</feature>
<evidence type="ECO:0000256" key="1">
    <source>
        <dbReference type="SAM" id="Phobius"/>
    </source>
</evidence>
<keyword evidence="1" id="KW-0812">Transmembrane</keyword>
<dbReference type="Proteomes" id="UP000054007">
    <property type="component" value="Unassembled WGS sequence"/>
</dbReference>
<dbReference type="STRING" id="1314674.A0A0D7BNZ8"/>
<dbReference type="AlphaFoldDB" id="A0A0D7BNZ8"/>
<dbReference type="EMBL" id="KN880456">
    <property type="protein sequence ID" value="KIY71306.1"/>
    <property type="molecule type" value="Genomic_DNA"/>
</dbReference>
<dbReference type="OrthoDB" id="3364069at2759"/>
<keyword evidence="1" id="KW-1133">Transmembrane helix</keyword>
<reference evidence="2 3" key="1">
    <citation type="journal article" date="2015" name="Fungal Genet. Biol.">
        <title>Evolution of novel wood decay mechanisms in Agaricales revealed by the genome sequences of Fistulina hepatica and Cylindrobasidium torrendii.</title>
        <authorList>
            <person name="Floudas D."/>
            <person name="Held B.W."/>
            <person name="Riley R."/>
            <person name="Nagy L.G."/>
            <person name="Koehler G."/>
            <person name="Ransdell A.S."/>
            <person name="Younus H."/>
            <person name="Chow J."/>
            <person name="Chiniquy J."/>
            <person name="Lipzen A."/>
            <person name="Tritt A."/>
            <person name="Sun H."/>
            <person name="Haridas S."/>
            <person name="LaButti K."/>
            <person name="Ohm R.A."/>
            <person name="Kues U."/>
            <person name="Blanchette R.A."/>
            <person name="Grigoriev I.V."/>
            <person name="Minto R.E."/>
            <person name="Hibbett D.S."/>
        </authorList>
    </citation>
    <scope>NUCLEOTIDE SEQUENCE [LARGE SCALE GENOMIC DNA]</scope>
    <source>
        <strain evidence="2 3">FP15055 ss-10</strain>
    </source>
</reference>
<evidence type="ECO:0000313" key="2">
    <source>
        <dbReference type="EMBL" id="KIY71306.1"/>
    </source>
</evidence>
<sequence length="292" mass="32681">MEADANPALESVPEDLDIECENDLVRFDYRRHVLLYTLIVPLVTLLTFALGTIPFWFTHLSLRIDEFLVPLSVWALSYALQRQVGKWEWWHAAQVIRAAIHVVLLLSVPNLLHTAHYAEHPLPSKHDTTAFLRTWLVGLVWAFAEAVVSIRSAYQSIALYAPQPPKLPEDDDDEDADEESVLSTNLSLLGHLHKRDLLEEAFGGVAFIDIQFFILALQRVSSVLLSIGMTLLLTATWYPTVGRVYCVLVLVGCWAVQATIGLLRTPEVRVYVGLILGVGVFFAGLGVWGILE</sequence>
<gene>
    <name evidence="2" type="ORF">CYLTODRAFT_418991</name>
</gene>
<evidence type="ECO:0000313" key="3">
    <source>
        <dbReference type="Proteomes" id="UP000054007"/>
    </source>
</evidence>
<feature type="transmembrane region" description="Helical" evidence="1">
    <location>
        <begin position="270"/>
        <end position="291"/>
    </location>
</feature>
<accession>A0A0D7BNZ8</accession>
<keyword evidence="3" id="KW-1185">Reference proteome</keyword>
<feature type="transmembrane region" description="Helical" evidence="1">
    <location>
        <begin position="33"/>
        <end position="56"/>
    </location>
</feature>
<organism evidence="2 3">
    <name type="scientific">Cylindrobasidium torrendii FP15055 ss-10</name>
    <dbReference type="NCBI Taxonomy" id="1314674"/>
    <lineage>
        <taxon>Eukaryota</taxon>
        <taxon>Fungi</taxon>
        <taxon>Dikarya</taxon>
        <taxon>Basidiomycota</taxon>
        <taxon>Agaricomycotina</taxon>
        <taxon>Agaricomycetes</taxon>
        <taxon>Agaricomycetidae</taxon>
        <taxon>Agaricales</taxon>
        <taxon>Marasmiineae</taxon>
        <taxon>Physalacriaceae</taxon>
        <taxon>Cylindrobasidium</taxon>
    </lineage>
</organism>
<evidence type="ECO:0008006" key="4">
    <source>
        <dbReference type="Google" id="ProtNLM"/>
    </source>
</evidence>
<proteinExistence type="predicted"/>
<protein>
    <recommendedName>
        <fullName evidence="4">Transmembrane protein</fullName>
    </recommendedName>
</protein>
<keyword evidence="1" id="KW-0472">Membrane</keyword>
<feature type="transmembrane region" description="Helical" evidence="1">
    <location>
        <begin position="220"/>
        <end position="238"/>
    </location>
</feature>